<keyword evidence="2" id="KW-0067">ATP-binding</keyword>
<feature type="compositionally biased region" description="Acidic residues" evidence="3">
    <location>
        <begin position="450"/>
        <end position="466"/>
    </location>
</feature>
<dbReference type="PANTHER" id="PTHR44329:SF298">
    <property type="entry name" value="MIXED LINEAGE KINASE DOMAIN-LIKE PROTEIN"/>
    <property type="match status" value="1"/>
</dbReference>
<dbReference type="SMART" id="SM00220">
    <property type="entry name" value="S_TKc"/>
    <property type="match status" value="1"/>
</dbReference>
<dbReference type="InterPro" id="IPR011009">
    <property type="entry name" value="Kinase-like_dom_sf"/>
</dbReference>
<keyword evidence="5" id="KW-0418">Kinase</keyword>
<evidence type="ECO:0000313" key="6">
    <source>
        <dbReference type="Proteomes" id="UP000076798"/>
    </source>
</evidence>
<evidence type="ECO:0000256" key="1">
    <source>
        <dbReference type="ARBA" id="ARBA00022741"/>
    </source>
</evidence>
<keyword evidence="6" id="KW-1185">Reference proteome</keyword>
<evidence type="ECO:0000259" key="4">
    <source>
        <dbReference type="PROSITE" id="PS50011"/>
    </source>
</evidence>
<dbReference type="STRING" id="1314776.A0A165Z7I2"/>
<dbReference type="PANTHER" id="PTHR44329">
    <property type="entry name" value="SERINE/THREONINE-PROTEIN KINASE TNNI3K-RELATED"/>
    <property type="match status" value="1"/>
</dbReference>
<evidence type="ECO:0000256" key="3">
    <source>
        <dbReference type="SAM" id="MobiDB-lite"/>
    </source>
</evidence>
<gene>
    <name evidence="5" type="ORF">SISSUDRAFT_1027063</name>
</gene>
<dbReference type="GO" id="GO:0005524">
    <property type="term" value="F:ATP binding"/>
    <property type="evidence" value="ECO:0007669"/>
    <property type="project" value="UniProtKB-KW"/>
</dbReference>
<dbReference type="GO" id="GO:0004674">
    <property type="term" value="F:protein serine/threonine kinase activity"/>
    <property type="evidence" value="ECO:0007669"/>
    <property type="project" value="TreeGrafter"/>
</dbReference>
<dbReference type="Gene3D" id="1.10.510.10">
    <property type="entry name" value="Transferase(Phosphotransferase) domain 1"/>
    <property type="match status" value="1"/>
</dbReference>
<dbReference type="InterPro" id="IPR000719">
    <property type="entry name" value="Prot_kinase_dom"/>
</dbReference>
<sequence length="466" mass="53209">MRYFEMQGEERRRKIEKRLEREMRVWSNLSHRNIIPFLGFCYFPNSSHNFSLVSPWMENGTAIAYVKNNPHIDRLPIMVGIFRGIRYLHHNGIVHGDIKPSNILMSDKGVPLLGDFGLAKLQRGDLSMMEHVDATFVSVSTATQEGTTRYMAPELFLDPGPSGIQPKPNFQTDVWAFGCVLLEIITLLPPYSACKSDLNALSVIISGRLPFVHSPQSSSSAFPEAFRPHPGIWFLCLRCWEKDVGTRVSLPEVRDWLRNHTQYRGPPNVETLDSVTIKGPALGSRSVGRHVKQRRPRAWRISSSDIVEHSDGYILSNHKLLMDQSRGLPEPRGGIRHNPPPMLRRYDDDPPFLNKRRHTLEIMRCVHGVDHSETLRGTHEFMLTLEQCGVLEDAIEIGADLVLRLWKKFGGDDFRLHESVTEYGRILRRLGKNQEAARWENVLTYPVDYGDQDPDSSNDDNLEDSP</sequence>
<dbReference type="Proteomes" id="UP000076798">
    <property type="component" value="Unassembled WGS sequence"/>
</dbReference>
<evidence type="ECO:0000256" key="2">
    <source>
        <dbReference type="ARBA" id="ARBA00022840"/>
    </source>
</evidence>
<keyword evidence="1" id="KW-0547">Nucleotide-binding</keyword>
<keyword evidence="5" id="KW-0808">Transferase</keyword>
<proteinExistence type="predicted"/>
<dbReference type="InterPro" id="IPR051681">
    <property type="entry name" value="Ser/Thr_Kinases-Pseudokinases"/>
</dbReference>
<organism evidence="5 6">
    <name type="scientific">Sistotremastrum suecicum HHB10207 ss-3</name>
    <dbReference type="NCBI Taxonomy" id="1314776"/>
    <lineage>
        <taxon>Eukaryota</taxon>
        <taxon>Fungi</taxon>
        <taxon>Dikarya</taxon>
        <taxon>Basidiomycota</taxon>
        <taxon>Agaricomycotina</taxon>
        <taxon>Agaricomycetes</taxon>
        <taxon>Sistotremastrales</taxon>
        <taxon>Sistotremastraceae</taxon>
        <taxon>Sistotremastrum</taxon>
    </lineage>
</organism>
<accession>A0A165Z7I2</accession>
<dbReference type="InterPro" id="IPR008271">
    <property type="entry name" value="Ser/Thr_kinase_AS"/>
</dbReference>
<dbReference type="SUPFAM" id="SSF56112">
    <property type="entry name" value="Protein kinase-like (PK-like)"/>
    <property type="match status" value="1"/>
</dbReference>
<dbReference type="OrthoDB" id="4062651at2759"/>
<protein>
    <submittedName>
        <fullName evidence="5">Kinase-like protein</fullName>
    </submittedName>
</protein>
<name>A0A165Z7I2_9AGAM</name>
<dbReference type="AlphaFoldDB" id="A0A165Z7I2"/>
<reference evidence="5 6" key="1">
    <citation type="journal article" date="2016" name="Mol. Biol. Evol.">
        <title>Comparative Genomics of Early-Diverging Mushroom-Forming Fungi Provides Insights into the Origins of Lignocellulose Decay Capabilities.</title>
        <authorList>
            <person name="Nagy L.G."/>
            <person name="Riley R."/>
            <person name="Tritt A."/>
            <person name="Adam C."/>
            <person name="Daum C."/>
            <person name="Floudas D."/>
            <person name="Sun H."/>
            <person name="Yadav J.S."/>
            <person name="Pangilinan J."/>
            <person name="Larsson K.H."/>
            <person name="Matsuura K."/>
            <person name="Barry K."/>
            <person name="Labutti K."/>
            <person name="Kuo R."/>
            <person name="Ohm R.A."/>
            <person name="Bhattacharya S.S."/>
            <person name="Shirouzu T."/>
            <person name="Yoshinaga Y."/>
            <person name="Martin F.M."/>
            <person name="Grigoriev I.V."/>
            <person name="Hibbett D.S."/>
        </authorList>
    </citation>
    <scope>NUCLEOTIDE SEQUENCE [LARGE SCALE GENOMIC DNA]</scope>
    <source>
        <strain evidence="5 6">HHB10207 ss-3</strain>
    </source>
</reference>
<feature type="domain" description="Protein kinase" evidence="4">
    <location>
        <begin position="1"/>
        <end position="263"/>
    </location>
</feature>
<dbReference type="PROSITE" id="PS50011">
    <property type="entry name" value="PROTEIN_KINASE_DOM"/>
    <property type="match status" value="1"/>
</dbReference>
<dbReference type="Pfam" id="PF00069">
    <property type="entry name" value="Pkinase"/>
    <property type="match status" value="1"/>
</dbReference>
<feature type="region of interest" description="Disordered" evidence="3">
    <location>
        <begin position="447"/>
        <end position="466"/>
    </location>
</feature>
<evidence type="ECO:0000313" key="5">
    <source>
        <dbReference type="EMBL" id="KZT34021.1"/>
    </source>
</evidence>
<dbReference type="EMBL" id="KV428204">
    <property type="protein sequence ID" value="KZT34021.1"/>
    <property type="molecule type" value="Genomic_DNA"/>
</dbReference>
<dbReference type="PROSITE" id="PS00108">
    <property type="entry name" value="PROTEIN_KINASE_ST"/>
    <property type="match status" value="1"/>
</dbReference>